<comment type="caution">
    <text evidence="3">The sequence shown here is derived from an EMBL/GenBank/DDBJ whole genome shotgun (WGS) entry which is preliminary data.</text>
</comment>
<protein>
    <recommendedName>
        <fullName evidence="2">Response regulatory domain-containing protein</fullName>
    </recommendedName>
</protein>
<keyword evidence="1" id="KW-0597">Phosphoprotein</keyword>
<evidence type="ECO:0000313" key="4">
    <source>
        <dbReference type="Proteomes" id="UP000474296"/>
    </source>
</evidence>
<sequence>MKREICVLIVDSLPMCVDACKKVIKAFRLRGNPKVSINAAYSIKEGLDCIASRKNSKPYDLIISDIHFPSEKTEVLTTGFEFVSKLKESFPSARLVILSSINDGPTIRETIKNIDPESLIIKTGLTPDILYACFLALAQKQTFYCGKVNEILKKRIQNEFLLDDINLKILLGISKGIRTKDLSDHINLSLSAIEKRKNKIKAFFDIESGGDDKLIEEARTRGFI</sequence>
<evidence type="ECO:0000256" key="1">
    <source>
        <dbReference type="PROSITE-ProRule" id="PRU00169"/>
    </source>
</evidence>
<accession>A0A6M0CU81</accession>
<dbReference type="CDD" id="cd00156">
    <property type="entry name" value="REC"/>
    <property type="match status" value="1"/>
</dbReference>
<dbReference type="SUPFAM" id="SSF52172">
    <property type="entry name" value="CheY-like"/>
    <property type="match status" value="1"/>
</dbReference>
<gene>
    <name evidence="3" type="ORF">GWK10_08910</name>
</gene>
<dbReference type="InterPro" id="IPR011006">
    <property type="entry name" value="CheY-like_superfamily"/>
</dbReference>
<dbReference type="PROSITE" id="PS50110">
    <property type="entry name" value="RESPONSE_REGULATORY"/>
    <property type="match status" value="1"/>
</dbReference>
<dbReference type="GO" id="GO:0000160">
    <property type="term" value="P:phosphorelay signal transduction system"/>
    <property type="evidence" value="ECO:0007669"/>
    <property type="project" value="InterPro"/>
</dbReference>
<dbReference type="RefSeq" id="WP_164031709.1">
    <property type="nucleotide sequence ID" value="NZ_JAABOQ010000003.1"/>
</dbReference>
<feature type="domain" description="Response regulatory" evidence="2">
    <location>
        <begin position="6"/>
        <end position="137"/>
    </location>
</feature>
<reference evidence="3 4" key="1">
    <citation type="submission" date="2020-01" db="EMBL/GenBank/DDBJ databases">
        <title>Spongiivirga citrea KCTC 32990T.</title>
        <authorList>
            <person name="Wang G."/>
        </authorList>
    </citation>
    <scope>NUCLEOTIDE SEQUENCE [LARGE SCALE GENOMIC DNA]</scope>
    <source>
        <strain evidence="3 4">KCTC 32990</strain>
    </source>
</reference>
<feature type="modified residue" description="4-aspartylphosphate" evidence="1">
    <location>
        <position position="65"/>
    </location>
</feature>
<dbReference type="EMBL" id="JAABOQ010000003">
    <property type="protein sequence ID" value="NER17330.1"/>
    <property type="molecule type" value="Genomic_DNA"/>
</dbReference>
<proteinExistence type="predicted"/>
<keyword evidence="4" id="KW-1185">Reference proteome</keyword>
<dbReference type="Gene3D" id="3.40.50.2300">
    <property type="match status" value="1"/>
</dbReference>
<dbReference type="Proteomes" id="UP000474296">
    <property type="component" value="Unassembled WGS sequence"/>
</dbReference>
<evidence type="ECO:0000259" key="2">
    <source>
        <dbReference type="PROSITE" id="PS50110"/>
    </source>
</evidence>
<name>A0A6M0CU81_9FLAO</name>
<evidence type="ECO:0000313" key="3">
    <source>
        <dbReference type="EMBL" id="NER17330.1"/>
    </source>
</evidence>
<dbReference type="InterPro" id="IPR001789">
    <property type="entry name" value="Sig_transdc_resp-reg_receiver"/>
</dbReference>
<dbReference type="AlphaFoldDB" id="A0A6M0CU81"/>
<organism evidence="3 4">
    <name type="scientific">Spongiivirga citrea</name>
    <dbReference type="NCBI Taxonomy" id="1481457"/>
    <lineage>
        <taxon>Bacteria</taxon>
        <taxon>Pseudomonadati</taxon>
        <taxon>Bacteroidota</taxon>
        <taxon>Flavobacteriia</taxon>
        <taxon>Flavobacteriales</taxon>
        <taxon>Flavobacteriaceae</taxon>
        <taxon>Spongiivirga</taxon>
    </lineage>
</organism>